<name>A0A553ZT51_9BACI</name>
<sequence>MVLSLLFLALGKIGFPLGDGGIVFGMASWLLVMGGLLLVLIASFLVWWFCSWYGGFALGMVLIVLCDGGSLLDDGLFLLGKEGSAFELGHELLFVVRPSASSW</sequence>
<keyword evidence="3" id="KW-1185">Reference proteome</keyword>
<comment type="caution">
    <text evidence="2">The sequence shown here is derived from an EMBL/GenBank/DDBJ whole genome shotgun (WGS) entry which is preliminary data.</text>
</comment>
<feature type="transmembrane region" description="Helical" evidence="1">
    <location>
        <begin position="55"/>
        <end position="72"/>
    </location>
</feature>
<dbReference type="AlphaFoldDB" id="A0A553ZT51"/>
<reference evidence="2 3" key="1">
    <citation type="submission" date="2019-07" db="EMBL/GenBank/DDBJ databases">
        <authorList>
            <person name="Park Y.J."/>
            <person name="Jeong S.E."/>
            <person name="Jung H.S."/>
        </authorList>
    </citation>
    <scope>NUCLEOTIDE SEQUENCE [LARGE SCALE GENOMIC DNA]</scope>
    <source>
        <strain evidence="3">P16(2019)</strain>
    </source>
</reference>
<evidence type="ECO:0000313" key="3">
    <source>
        <dbReference type="Proteomes" id="UP000318521"/>
    </source>
</evidence>
<dbReference type="EMBL" id="VLXZ01000024">
    <property type="protein sequence ID" value="TSB44642.1"/>
    <property type="molecule type" value="Genomic_DNA"/>
</dbReference>
<proteinExistence type="predicted"/>
<feature type="transmembrane region" description="Helical" evidence="1">
    <location>
        <begin position="26"/>
        <end position="48"/>
    </location>
</feature>
<evidence type="ECO:0000313" key="2">
    <source>
        <dbReference type="EMBL" id="TSB44642.1"/>
    </source>
</evidence>
<organism evidence="2 3">
    <name type="scientific">Alkalicoccobacillus porphyridii</name>
    <dbReference type="NCBI Taxonomy" id="2597270"/>
    <lineage>
        <taxon>Bacteria</taxon>
        <taxon>Bacillati</taxon>
        <taxon>Bacillota</taxon>
        <taxon>Bacilli</taxon>
        <taxon>Bacillales</taxon>
        <taxon>Bacillaceae</taxon>
        <taxon>Alkalicoccobacillus</taxon>
    </lineage>
</organism>
<keyword evidence="1" id="KW-0472">Membrane</keyword>
<keyword evidence="1" id="KW-1133">Transmembrane helix</keyword>
<accession>A0A553ZT51</accession>
<protein>
    <submittedName>
        <fullName evidence="2">Uncharacterized protein</fullName>
    </submittedName>
</protein>
<dbReference type="RefSeq" id="WP_143850730.1">
    <property type="nucleotide sequence ID" value="NZ_VLXZ01000024.1"/>
</dbReference>
<dbReference type="Proteomes" id="UP000318521">
    <property type="component" value="Unassembled WGS sequence"/>
</dbReference>
<keyword evidence="1" id="KW-0812">Transmembrane</keyword>
<evidence type="ECO:0000256" key="1">
    <source>
        <dbReference type="SAM" id="Phobius"/>
    </source>
</evidence>
<gene>
    <name evidence="2" type="ORF">FN960_20480</name>
</gene>